<evidence type="ECO:0000256" key="6">
    <source>
        <dbReference type="ARBA" id="ARBA00022490"/>
    </source>
</evidence>
<evidence type="ECO:0000256" key="15">
    <source>
        <dbReference type="SAM" id="MobiDB-lite"/>
    </source>
</evidence>
<dbReference type="InterPro" id="IPR043175">
    <property type="entry name" value="CAPZB_N"/>
</dbReference>
<comment type="subcellular location">
    <subcellularLocation>
        <location evidence="2">Cytoplasm</location>
        <location evidence="2">Cytoskeleton</location>
    </subcellularLocation>
    <subcellularLocation>
        <location evidence="1 14">Nucleus</location>
    </subcellularLocation>
</comment>
<dbReference type="Pfam" id="PF08711">
    <property type="entry name" value="Med26"/>
    <property type="match status" value="1"/>
</dbReference>
<evidence type="ECO:0000256" key="13">
    <source>
        <dbReference type="PROSITE-ProRule" id="PRU00472"/>
    </source>
</evidence>
<dbReference type="InterPro" id="IPR001222">
    <property type="entry name" value="Znf_TFIIS"/>
</dbReference>
<feature type="domain" description="TFIIS N-terminal" evidence="17">
    <location>
        <begin position="260"/>
        <end position="336"/>
    </location>
</feature>
<keyword evidence="12 14" id="KW-0539">Nucleus</keyword>
<dbReference type="InterPro" id="IPR001698">
    <property type="entry name" value="CAPZB"/>
</dbReference>
<evidence type="ECO:0000256" key="12">
    <source>
        <dbReference type="ARBA" id="ARBA00023242"/>
    </source>
</evidence>
<dbReference type="Pfam" id="PF07500">
    <property type="entry name" value="TFIIS_M"/>
    <property type="match status" value="1"/>
</dbReference>
<evidence type="ECO:0000259" key="18">
    <source>
        <dbReference type="PROSITE" id="PS51321"/>
    </source>
</evidence>
<dbReference type="SUPFAM" id="SSF46942">
    <property type="entry name" value="Elongation factor TFIIS domain 2"/>
    <property type="match status" value="1"/>
</dbReference>
<dbReference type="GO" id="GO:0051015">
    <property type="term" value="F:actin filament binding"/>
    <property type="evidence" value="ECO:0007669"/>
    <property type="project" value="UniProtKB-ARBA"/>
</dbReference>
<dbReference type="PROSITE" id="PS51319">
    <property type="entry name" value="TFIIS_N"/>
    <property type="match status" value="1"/>
</dbReference>
<dbReference type="Pfam" id="PF01115">
    <property type="entry name" value="F_actin_cap_B"/>
    <property type="match status" value="1"/>
</dbReference>
<protein>
    <recommendedName>
        <fullName evidence="4">F-actin-capping protein subunit beta</fullName>
    </recommendedName>
</protein>
<keyword evidence="10" id="KW-0009">Actin-binding</keyword>
<dbReference type="GO" id="GO:0005634">
    <property type="term" value="C:nucleus"/>
    <property type="evidence" value="ECO:0007669"/>
    <property type="project" value="UniProtKB-SubCell"/>
</dbReference>
<dbReference type="GO" id="GO:0003676">
    <property type="term" value="F:nucleic acid binding"/>
    <property type="evidence" value="ECO:0007669"/>
    <property type="project" value="InterPro"/>
</dbReference>
<dbReference type="InterPro" id="IPR003618">
    <property type="entry name" value="TFIIS_cen_dom"/>
</dbReference>
<dbReference type="FunFam" id="1.20.58.570:FF:000001">
    <property type="entry name" value="F-actin-capping protein subunit beta"/>
    <property type="match status" value="1"/>
</dbReference>
<keyword evidence="5" id="KW-0117">Actin capping</keyword>
<dbReference type="PROSITE" id="PS51133">
    <property type="entry name" value="ZF_TFIIS_2"/>
    <property type="match status" value="1"/>
</dbReference>
<dbReference type="SMART" id="SM00440">
    <property type="entry name" value="ZnF_C2C2"/>
    <property type="match status" value="1"/>
</dbReference>
<evidence type="ECO:0000313" key="19">
    <source>
        <dbReference type="EMBL" id="QSL64137.1"/>
    </source>
</evidence>
<dbReference type="SUPFAM" id="SSF57783">
    <property type="entry name" value="Zinc beta-ribbon"/>
    <property type="match status" value="1"/>
</dbReference>
<dbReference type="InterPro" id="IPR036575">
    <property type="entry name" value="TFIIS_cen_dom_sf"/>
</dbReference>
<keyword evidence="20" id="KW-1185">Reference proteome</keyword>
<keyword evidence="6" id="KW-0963">Cytoplasm</keyword>
<dbReference type="Gene3D" id="1.10.472.30">
    <property type="entry name" value="Transcription elongation factor S-II, central domain"/>
    <property type="match status" value="1"/>
</dbReference>
<dbReference type="FunFam" id="1.10.472.30:FF:000003">
    <property type="entry name" value="Transcription elongation factor S-II"/>
    <property type="match status" value="1"/>
</dbReference>
<dbReference type="InterPro" id="IPR017923">
    <property type="entry name" value="TFIIS_N"/>
</dbReference>
<dbReference type="Gene3D" id="2.20.25.10">
    <property type="match status" value="1"/>
</dbReference>
<dbReference type="InterPro" id="IPR003617">
    <property type="entry name" value="TFIIS/CRSP70_N_sub"/>
</dbReference>
<dbReference type="GO" id="GO:0030036">
    <property type="term" value="P:actin cytoskeleton organization"/>
    <property type="evidence" value="ECO:0007669"/>
    <property type="project" value="InterPro"/>
</dbReference>
<keyword evidence="7" id="KW-0479">Metal-binding</keyword>
<feature type="domain" description="TFIIS central" evidence="18">
    <location>
        <begin position="381"/>
        <end position="496"/>
    </location>
</feature>
<keyword evidence="11" id="KW-0206">Cytoskeleton</keyword>
<dbReference type="SUPFAM" id="SSF47676">
    <property type="entry name" value="Conserved domain common to transcription factors TFIIS, elongin A, CRSP70"/>
    <property type="match status" value="1"/>
</dbReference>
<dbReference type="Pfam" id="PF01096">
    <property type="entry name" value="Zn_ribbon_TFIIS"/>
    <property type="match status" value="1"/>
</dbReference>
<dbReference type="GO" id="GO:0008290">
    <property type="term" value="C:F-actin capping protein complex"/>
    <property type="evidence" value="ECO:0007669"/>
    <property type="project" value="InterPro"/>
</dbReference>
<evidence type="ECO:0000259" key="17">
    <source>
        <dbReference type="PROSITE" id="PS51319"/>
    </source>
</evidence>
<evidence type="ECO:0000256" key="3">
    <source>
        <dbReference type="ARBA" id="ARBA00006039"/>
    </source>
</evidence>
<dbReference type="GO" id="GO:0030479">
    <property type="term" value="C:actin cortical patch"/>
    <property type="evidence" value="ECO:0007669"/>
    <property type="project" value="TreeGrafter"/>
</dbReference>
<dbReference type="EMBL" id="CP054532">
    <property type="protein sequence ID" value="QSL64137.1"/>
    <property type="molecule type" value="Genomic_DNA"/>
</dbReference>
<evidence type="ECO:0000256" key="2">
    <source>
        <dbReference type="ARBA" id="ARBA00004245"/>
    </source>
</evidence>
<dbReference type="CDD" id="cd13749">
    <property type="entry name" value="Zn-ribbon_TFIIS"/>
    <property type="match status" value="1"/>
</dbReference>
<evidence type="ECO:0000256" key="14">
    <source>
        <dbReference type="PROSITE-ProRule" id="PRU00649"/>
    </source>
</evidence>
<dbReference type="OrthoDB" id="9979678at2759"/>
<evidence type="ECO:0000256" key="11">
    <source>
        <dbReference type="ARBA" id="ARBA00023212"/>
    </source>
</evidence>
<dbReference type="InterPro" id="IPR037282">
    <property type="entry name" value="CapZ_alpha/beta"/>
</dbReference>
<dbReference type="Gene3D" id="3.90.1150.210">
    <property type="entry name" value="F-actin capping protein, beta subunit"/>
    <property type="match status" value="1"/>
</dbReference>
<organism evidence="19 20">
    <name type="scientific">Pneumocystis wakefieldiae</name>
    <dbReference type="NCBI Taxonomy" id="38082"/>
    <lineage>
        <taxon>Eukaryota</taxon>
        <taxon>Fungi</taxon>
        <taxon>Dikarya</taxon>
        <taxon>Ascomycota</taxon>
        <taxon>Taphrinomycotina</taxon>
        <taxon>Pneumocystomycetes</taxon>
        <taxon>Pneumocystaceae</taxon>
        <taxon>Pneumocystis</taxon>
    </lineage>
</organism>
<evidence type="ECO:0000256" key="10">
    <source>
        <dbReference type="ARBA" id="ARBA00023203"/>
    </source>
</evidence>
<dbReference type="SMART" id="SM00510">
    <property type="entry name" value="TFS2M"/>
    <property type="match status" value="1"/>
</dbReference>
<dbReference type="GO" id="GO:0008270">
    <property type="term" value="F:zinc ion binding"/>
    <property type="evidence" value="ECO:0007669"/>
    <property type="project" value="UniProtKB-KW"/>
</dbReference>
<keyword evidence="8 13" id="KW-0863">Zinc-finger</keyword>
<evidence type="ECO:0000259" key="16">
    <source>
        <dbReference type="PROSITE" id="PS51133"/>
    </source>
</evidence>
<dbReference type="InterPro" id="IPR042276">
    <property type="entry name" value="CapZ_alpha/beta_2"/>
</dbReference>
<reference evidence="19" key="1">
    <citation type="submission" date="2020-06" db="EMBL/GenBank/DDBJ databases">
        <title>Genomes of multiple members of Pneumocystis genus reveal paths to human pathogen Pneumocystis jirovecii.</title>
        <authorList>
            <person name="Cisse O.H."/>
            <person name="Ma L."/>
            <person name="Dekker J."/>
            <person name="Khil P."/>
            <person name="Jo J."/>
            <person name="Brenchley J."/>
            <person name="Blair R."/>
            <person name="Pahar B."/>
            <person name="Chabe M."/>
            <person name="Van Rompay K.A."/>
            <person name="Keesler R."/>
            <person name="Sukura A."/>
            <person name="Hirsch V."/>
            <person name="Kutty G."/>
            <person name="Liu Y."/>
            <person name="Peng L."/>
            <person name="Chen J."/>
            <person name="Song J."/>
            <person name="Weissenbacher-Lang C."/>
            <person name="Xu J."/>
            <person name="Upham N.S."/>
            <person name="Stajich J.E."/>
            <person name="Cuomo C.A."/>
            <person name="Cushion M.T."/>
            <person name="Kovacs J.A."/>
        </authorList>
    </citation>
    <scope>NUCLEOTIDE SEQUENCE</scope>
    <source>
        <strain evidence="19">2A</strain>
    </source>
</reference>
<dbReference type="SMART" id="SM00509">
    <property type="entry name" value="TFS2N"/>
    <property type="match status" value="1"/>
</dbReference>
<keyword evidence="9" id="KW-0862">Zinc</keyword>
<dbReference type="Proteomes" id="UP000663699">
    <property type="component" value="Chromosome 1"/>
</dbReference>
<dbReference type="PANTHER" id="PTHR10619">
    <property type="entry name" value="F-ACTIN-CAPPING PROTEIN SUBUNIT BETA"/>
    <property type="match status" value="1"/>
</dbReference>
<sequence length="539" mass="61470">MTEQLDAALDLFRRLPSQDISRNIIAVLEKVPCLTEDLLSSIDQPLQIRKCSKTSKFYLSCDYNRDGDSYRSPWSNEYTPVLPDGIVPCERTRKLEIAFNEAFDIYRTLYYEGGISSVYLWDLDNGFAGVALIKKESSKNGHWDSIHVFEVPYGSRTVRYRLTSTIILHMITDSESLGQMNLSGNITRQIEQELVVDDLNSHIVNVGRLVEDMEIKMRNILQEVYFGKTKDICNDLRSISRLSQQKEGAQLQREVVEKLSKVRKAHKVLQKAFQEGNQMLIVDILRLLKNKVVVSEALVDTKVGVTIGKLRNYSDKCVADLAKEISKKWRGDLSALKKASLLKNASEMEKMPVVSSTSNTSEKTQNTASNGIKTDITGDKVRDNCISLIYNALACDSNHLNTETLSKAKAIDEFVFDSYSNKTDGPYRQKMRSLLLNLKDKNNPSLRENVINGELSIPRLCTMTSQEMASKERKEEDKKLEEMNLFKARGPKPIKAVTDLFQCGKCKQRKVSYYQMQTRRADEPMTTFYECQVCKFLKK</sequence>
<evidence type="ECO:0000256" key="4">
    <source>
        <dbReference type="ARBA" id="ARBA00021859"/>
    </source>
</evidence>
<dbReference type="Gene3D" id="1.20.58.570">
    <property type="match status" value="1"/>
</dbReference>
<dbReference type="GO" id="GO:0000902">
    <property type="term" value="P:cell morphogenesis"/>
    <property type="evidence" value="ECO:0007669"/>
    <property type="project" value="TreeGrafter"/>
</dbReference>
<evidence type="ECO:0000256" key="1">
    <source>
        <dbReference type="ARBA" id="ARBA00004123"/>
    </source>
</evidence>
<evidence type="ECO:0000256" key="7">
    <source>
        <dbReference type="ARBA" id="ARBA00022723"/>
    </source>
</evidence>
<gene>
    <name evidence="19" type="ORF">MERGE_000292</name>
</gene>
<accession>A0A899G6D1</accession>
<feature type="domain" description="TFIIS-type" evidence="16">
    <location>
        <begin position="499"/>
        <end position="539"/>
    </location>
</feature>
<dbReference type="SUPFAM" id="SSF90096">
    <property type="entry name" value="Subunits of heterodimeric actin filament capping protein Capz"/>
    <property type="match status" value="1"/>
</dbReference>
<name>A0A899G6D1_9ASCO</name>
<dbReference type="InterPro" id="IPR019771">
    <property type="entry name" value="F-actin_capping_bsu_CS"/>
</dbReference>
<dbReference type="AlphaFoldDB" id="A0A899G6D1"/>
<feature type="region of interest" description="Disordered" evidence="15">
    <location>
        <begin position="350"/>
        <end position="370"/>
    </location>
</feature>
<comment type="similarity">
    <text evidence="3">Belongs to the F-actin-capping protein beta subunit family.</text>
</comment>
<dbReference type="GO" id="GO:0051016">
    <property type="term" value="P:barbed-end actin filament capping"/>
    <property type="evidence" value="ECO:0007669"/>
    <property type="project" value="InterPro"/>
</dbReference>
<evidence type="ECO:0000256" key="9">
    <source>
        <dbReference type="ARBA" id="ARBA00022833"/>
    </source>
</evidence>
<evidence type="ECO:0000256" key="5">
    <source>
        <dbReference type="ARBA" id="ARBA00022467"/>
    </source>
</evidence>
<evidence type="ECO:0000256" key="8">
    <source>
        <dbReference type="ARBA" id="ARBA00022771"/>
    </source>
</evidence>
<dbReference type="GO" id="GO:0006351">
    <property type="term" value="P:DNA-templated transcription"/>
    <property type="evidence" value="ECO:0007669"/>
    <property type="project" value="InterPro"/>
</dbReference>
<dbReference type="PRINTS" id="PR00192">
    <property type="entry name" value="FACTINCAPB"/>
</dbReference>
<evidence type="ECO:0000313" key="20">
    <source>
        <dbReference type="Proteomes" id="UP000663699"/>
    </source>
</evidence>
<dbReference type="PANTHER" id="PTHR10619:SF0">
    <property type="entry name" value="F-ACTIN-CAPPING PROTEIN SUBUNIT BETA ISOFORMS 1 AND 2"/>
    <property type="match status" value="1"/>
</dbReference>
<dbReference type="PROSITE" id="PS00231">
    <property type="entry name" value="F_ACTIN_CAPPING_BETA"/>
    <property type="match status" value="1"/>
</dbReference>
<dbReference type="PROSITE" id="PS51321">
    <property type="entry name" value="TFIIS_CENTRAL"/>
    <property type="match status" value="1"/>
</dbReference>
<dbReference type="InterPro" id="IPR035441">
    <property type="entry name" value="TFIIS/LEDGF_dom_sf"/>
</dbReference>
<feature type="compositionally biased region" description="Polar residues" evidence="15">
    <location>
        <begin position="354"/>
        <end position="370"/>
    </location>
</feature>
<proteinExistence type="inferred from homology"/>
<dbReference type="Gene3D" id="1.20.930.10">
    <property type="entry name" value="Conserved domain common to transcription factors TFIIS, elongin A, CRSP70"/>
    <property type="match status" value="1"/>
</dbReference>